<evidence type="ECO:0000256" key="12">
    <source>
        <dbReference type="SAM" id="Phobius"/>
    </source>
</evidence>
<keyword evidence="8" id="KW-0862">Zinc</keyword>
<dbReference type="OMA" id="IRIMACY"/>
<keyword evidence="10 12" id="KW-0472">Membrane</keyword>
<dbReference type="Ensembl" id="ENSCSET00000018094.1">
    <property type="protein sequence ID" value="ENSCSEP00000017874.1"/>
    <property type="gene ID" value="ENSCSEG00000011463.1"/>
</dbReference>
<evidence type="ECO:0000256" key="5">
    <source>
        <dbReference type="ARBA" id="ARBA00022723"/>
    </source>
</evidence>
<keyword evidence="3" id="KW-0808">Transferase</keyword>
<evidence type="ECO:0000259" key="13">
    <source>
        <dbReference type="PROSITE" id="PS51292"/>
    </source>
</evidence>
<dbReference type="GO" id="GO:0004842">
    <property type="term" value="F:ubiquitin-protein transferase activity"/>
    <property type="evidence" value="ECO:0007669"/>
    <property type="project" value="TreeGrafter"/>
</dbReference>
<evidence type="ECO:0000256" key="1">
    <source>
        <dbReference type="ARBA" id="ARBA00004337"/>
    </source>
</evidence>
<gene>
    <name evidence="14" type="primary">MARCHF3</name>
</gene>
<dbReference type="AlphaFoldDB" id="A0A3P8VU84"/>
<organism evidence="14 15">
    <name type="scientific">Cynoglossus semilaevis</name>
    <name type="common">Tongue sole</name>
    <dbReference type="NCBI Taxonomy" id="244447"/>
    <lineage>
        <taxon>Eukaryota</taxon>
        <taxon>Metazoa</taxon>
        <taxon>Chordata</taxon>
        <taxon>Craniata</taxon>
        <taxon>Vertebrata</taxon>
        <taxon>Euteleostomi</taxon>
        <taxon>Actinopterygii</taxon>
        <taxon>Neopterygii</taxon>
        <taxon>Teleostei</taxon>
        <taxon>Neoteleostei</taxon>
        <taxon>Acanthomorphata</taxon>
        <taxon>Carangaria</taxon>
        <taxon>Pleuronectiformes</taxon>
        <taxon>Pleuronectoidei</taxon>
        <taxon>Cynoglossidae</taxon>
        <taxon>Cynoglossinae</taxon>
        <taxon>Cynoglossus</taxon>
    </lineage>
</organism>
<evidence type="ECO:0000256" key="11">
    <source>
        <dbReference type="SAM" id="MobiDB-lite"/>
    </source>
</evidence>
<evidence type="ECO:0000256" key="3">
    <source>
        <dbReference type="ARBA" id="ARBA00022679"/>
    </source>
</evidence>
<feature type="domain" description="RING-CH-type" evidence="13">
    <location>
        <begin position="59"/>
        <end position="119"/>
    </location>
</feature>
<dbReference type="GO" id="GO:0006897">
    <property type="term" value="P:endocytosis"/>
    <property type="evidence" value="ECO:0007669"/>
    <property type="project" value="UniProtKB-KW"/>
</dbReference>
<reference evidence="14" key="2">
    <citation type="submission" date="2025-08" db="UniProtKB">
        <authorList>
            <consortium name="Ensembl"/>
        </authorList>
    </citation>
    <scope>IDENTIFICATION</scope>
</reference>
<dbReference type="Gene3D" id="3.30.40.10">
    <property type="entry name" value="Zinc/RING finger domain, C3HC4 (zinc finger)"/>
    <property type="match status" value="1"/>
</dbReference>
<dbReference type="GO" id="GO:0016567">
    <property type="term" value="P:protein ubiquitination"/>
    <property type="evidence" value="ECO:0007669"/>
    <property type="project" value="TreeGrafter"/>
</dbReference>
<evidence type="ECO:0000256" key="9">
    <source>
        <dbReference type="ARBA" id="ARBA00022989"/>
    </source>
</evidence>
<feature type="transmembrane region" description="Helical" evidence="12">
    <location>
        <begin position="141"/>
        <end position="166"/>
    </location>
</feature>
<dbReference type="GeneTree" id="ENSGT00940000159206"/>
<dbReference type="InterPro" id="IPR011016">
    <property type="entry name" value="Znf_RING-CH"/>
</dbReference>
<dbReference type="STRING" id="244447.ENSCSEP00000017874"/>
<dbReference type="InterPro" id="IPR013083">
    <property type="entry name" value="Znf_RING/FYVE/PHD"/>
</dbReference>
<keyword evidence="7" id="KW-0833">Ubl conjugation pathway</keyword>
<dbReference type="GO" id="GO:0010008">
    <property type="term" value="C:endosome membrane"/>
    <property type="evidence" value="ECO:0007669"/>
    <property type="project" value="UniProtKB-SubCell"/>
</dbReference>
<proteinExistence type="predicted"/>
<evidence type="ECO:0000256" key="7">
    <source>
        <dbReference type="ARBA" id="ARBA00022786"/>
    </source>
</evidence>
<dbReference type="PANTHER" id="PTHR46065:SF3">
    <property type="entry name" value="FI20425P1"/>
    <property type="match status" value="1"/>
</dbReference>
<dbReference type="SMART" id="SM00744">
    <property type="entry name" value="RINGv"/>
    <property type="match status" value="1"/>
</dbReference>
<evidence type="ECO:0000256" key="8">
    <source>
        <dbReference type="ARBA" id="ARBA00022833"/>
    </source>
</evidence>
<evidence type="ECO:0000313" key="14">
    <source>
        <dbReference type="Ensembl" id="ENSCSEP00000017874.1"/>
    </source>
</evidence>
<dbReference type="InParanoid" id="A0A3P8VU84"/>
<keyword evidence="2" id="KW-0254">Endocytosis</keyword>
<feature type="transmembrane region" description="Helical" evidence="12">
    <location>
        <begin position="178"/>
        <end position="198"/>
    </location>
</feature>
<evidence type="ECO:0000256" key="6">
    <source>
        <dbReference type="ARBA" id="ARBA00022771"/>
    </source>
</evidence>
<reference evidence="14 15" key="1">
    <citation type="journal article" date="2014" name="Nat. Genet.">
        <title>Whole-genome sequence of a flatfish provides insights into ZW sex chromosome evolution and adaptation to a benthic lifestyle.</title>
        <authorList>
            <person name="Chen S."/>
            <person name="Zhang G."/>
            <person name="Shao C."/>
            <person name="Huang Q."/>
            <person name="Liu G."/>
            <person name="Zhang P."/>
            <person name="Song W."/>
            <person name="An N."/>
            <person name="Chalopin D."/>
            <person name="Volff J.N."/>
            <person name="Hong Y."/>
            <person name="Li Q."/>
            <person name="Sha Z."/>
            <person name="Zhou H."/>
            <person name="Xie M."/>
            <person name="Yu Q."/>
            <person name="Liu Y."/>
            <person name="Xiang H."/>
            <person name="Wang N."/>
            <person name="Wu K."/>
            <person name="Yang C."/>
            <person name="Zhou Q."/>
            <person name="Liao X."/>
            <person name="Yang L."/>
            <person name="Hu Q."/>
            <person name="Zhang J."/>
            <person name="Meng L."/>
            <person name="Jin L."/>
            <person name="Tian Y."/>
            <person name="Lian J."/>
            <person name="Yang J."/>
            <person name="Miao G."/>
            <person name="Liu S."/>
            <person name="Liang Z."/>
            <person name="Yan F."/>
            <person name="Li Y."/>
            <person name="Sun B."/>
            <person name="Zhang H."/>
            <person name="Zhang J."/>
            <person name="Zhu Y."/>
            <person name="Du M."/>
            <person name="Zhao Y."/>
            <person name="Schartl M."/>
            <person name="Tang Q."/>
            <person name="Wang J."/>
        </authorList>
    </citation>
    <scope>NUCLEOTIDE SEQUENCE</scope>
</reference>
<evidence type="ECO:0000256" key="10">
    <source>
        <dbReference type="ARBA" id="ARBA00023136"/>
    </source>
</evidence>
<protein>
    <submittedName>
        <fullName evidence="14">Membrane associated ring-CH-type finger 3</fullName>
    </submittedName>
</protein>
<name>A0A3P8VU84_CYNSE</name>
<sequence>MDLYMYLCQPSESMCGLSDQVCLLVDPTEQRGEPVSGQPQVWTKMDGQLISTGTDIQTHATPDSAICRICYDSDVQEELLTPCQCSGSLATVHRSCLEHWLSSSGTTFCELCHQHFIVQKKSRMQMEWMERPEVRRGKPSLFGDMVCFLFITLLATASVWLCLRGAMDYLYMTSRLEALGLIALTVALFTIYLFWTLVSLRHRCRMYNEWRQSKQTVIILARLHNEQSAIGPSQGPPHGKQPLLGSPV</sequence>
<comment type="subcellular location">
    <subcellularLocation>
        <location evidence="1">Endosome membrane</location>
        <topology evidence="1">Multi-pass membrane protein</topology>
    </subcellularLocation>
</comment>
<dbReference type="Proteomes" id="UP000265120">
    <property type="component" value="Chromosome 14"/>
</dbReference>
<dbReference type="SUPFAM" id="SSF57850">
    <property type="entry name" value="RING/U-box"/>
    <property type="match status" value="1"/>
</dbReference>
<dbReference type="PROSITE" id="PS51292">
    <property type="entry name" value="ZF_RING_CH"/>
    <property type="match status" value="1"/>
</dbReference>
<dbReference type="GO" id="GO:0008270">
    <property type="term" value="F:zinc ion binding"/>
    <property type="evidence" value="ECO:0007669"/>
    <property type="project" value="UniProtKB-KW"/>
</dbReference>
<dbReference type="PANTHER" id="PTHR46065">
    <property type="entry name" value="E3 UBIQUITIN-PROTEIN LIGASE MARCH 2/3 FAMILY MEMBER"/>
    <property type="match status" value="1"/>
</dbReference>
<feature type="region of interest" description="Disordered" evidence="11">
    <location>
        <begin position="228"/>
        <end position="248"/>
    </location>
</feature>
<accession>A0A3P8VU84</accession>
<keyword evidence="4 12" id="KW-0812">Transmembrane</keyword>
<dbReference type="Pfam" id="PF12906">
    <property type="entry name" value="RINGv"/>
    <property type="match status" value="1"/>
</dbReference>
<reference evidence="14" key="3">
    <citation type="submission" date="2025-09" db="UniProtKB">
        <authorList>
            <consortium name="Ensembl"/>
        </authorList>
    </citation>
    <scope>IDENTIFICATION</scope>
</reference>
<keyword evidence="15" id="KW-1185">Reference proteome</keyword>
<keyword evidence="6" id="KW-0863">Zinc-finger</keyword>
<evidence type="ECO:0000256" key="4">
    <source>
        <dbReference type="ARBA" id="ARBA00022692"/>
    </source>
</evidence>
<keyword evidence="9 12" id="KW-1133">Transmembrane helix</keyword>
<keyword evidence="5" id="KW-0479">Metal-binding</keyword>
<evidence type="ECO:0000256" key="2">
    <source>
        <dbReference type="ARBA" id="ARBA00022583"/>
    </source>
</evidence>
<evidence type="ECO:0000313" key="15">
    <source>
        <dbReference type="Proteomes" id="UP000265120"/>
    </source>
</evidence>